<dbReference type="SUPFAM" id="SSF56112">
    <property type="entry name" value="Protein kinase-like (PK-like)"/>
    <property type="match status" value="1"/>
</dbReference>
<proteinExistence type="predicted"/>
<dbReference type="Proteomes" id="UP000383932">
    <property type="component" value="Unassembled WGS sequence"/>
</dbReference>
<feature type="region of interest" description="Disordered" evidence="1">
    <location>
        <begin position="1001"/>
        <end position="1032"/>
    </location>
</feature>
<reference evidence="2 3" key="1">
    <citation type="journal article" date="2019" name="Fungal Biol. Biotechnol.">
        <title>Draft genome sequence of fastidious pathogen Ceratobasidium theobromae, which causes vascular-streak dieback in Theobroma cacao.</title>
        <authorList>
            <person name="Ali S.S."/>
            <person name="Asman A."/>
            <person name="Shao J."/>
            <person name="Firmansyah A.P."/>
            <person name="Susilo A.W."/>
            <person name="Rosmana A."/>
            <person name="McMahon P."/>
            <person name="Junaid M."/>
            <person name="Guest D."/>
            <person name="Kheng T.Y."/>
            <person name="Meinhardt L.W."/>
            <person name="Bailey B.A."/>
        </authorList>
    </citation>
    <scope>NUCLEOTIDE SEQUENCE [LARGE SCALE GENOMIC DNA]</scope>
    <source>
        <strain evidence="2 3">CT2</strain>
    </source>
</reference>
<feature type="compositionally biased region" description="Low complexity" evidence="1">
    <location>
        <begin position="850"/>
        <end position="868"/>
    </location>
</feature>
<feature type="compositionally biased region" description="Polar residues" evidence="1">
    <location>
        <begin position="869"/>
        <end position="880"/>
    </location>
</feature>
<comment type="caution">
    <text evidence="2">The sequence shown here is derived from an EMBL/GenBank/DDBJ whole genome shotgun (WGS) entry which is preliminary data.</text>
</comment>
<feature type="region of interest" description="Disordered" evidence="1">
    <location>
        <begin position="365"/>
        <end position="387"/>
    </location>
</feature>
<dbReference type="OrthoDB" id="3024231at2759"/>
<evidence type="ECO:0000313" key="2">
    <source>
        <dbReference type="EMBL" id="KAB5588915.1"/>
    </source>
</evidence>
<keyword evidence="3" id="KW-1185">Reference proteome</keyword>
<dbReference type="Gene3D" id="3.90.1200.10">
    <property type="match status" value="1"/>
</dbReference>
<dbReference type="InterPro" id="IPR011009">
    <property type="entry name" value="Kinase-like_dom_sf"/>
</dbReference>
<evidence type="ECO:0000256" key="1">
    <source>
        <dbReference type="SAM" id="MobiDB-lite"/>
    </source>
</evidence>
<dbReference type="AlphaFoldDB" id="A0A5N5QAY9"/>
<dbReference type="EMBL" id="SSOP01000347">
    <property type="protein sequence ID" value="KAB5588915.1"/>
    <property type="molecule type" value="Genomic_DNA"/>
</dbReference>
<dbReference type="Gene3D" id="3.30.200.20">
    <property type="entry name" value="Phosphorylase Kinase, domain 1"/>
    <property type="match status" value="1"/>
</dbReference>
<accession>A0A5N5QAY9</accession>
<organism evidence="2 3">
    <name type="scientific">Ceratobasidium theobromae</name>
    <dbReference type="NCBI Taxonomy" id="1582974"/>
    <lineage>
        <taxon>Eukaryota</taxon>
        <taxon>Fungi</taxon>
        <taxon>Dikarya</taxon>
        <taxon>Basidiomycota</taxon>
        <taxon>Agaricomycotina</taxon>
        <taxon>Agaricomycetes</taxon>
        <taxon>Cantharellales</taxon>
        <taxon>Ceratobasidiaceae</taxon>
        <taxon>Ceratobasidium</taxon>
    </lineage>
</organism>
<name>A0A5N5QAY9_9AGAM</name>
<gene>
    <name evidence="2" type="ORF">CTheo_7642</name>
</gene>
<feature type="region of interest" description="Disordered" evidence="1">
    <location>
        <begin position="718"/>
        <end position="748"/>
    </location>
</feature>
<protein>
    <submittedName>
        <fullName evidence="2">TBC1 domain family member 2A</fullName>
    </submittedName>
</protein>
<feature type="region of interest" description="Disordered" evidence="1">
    <location>
        <begin position="850"/>
        <end position="886"/>
    </location>
</feature>
<evidence type="ECO:0000313" key="3">
    <source>
        <dbReference type="Proteomes" id="UP000383932"/>
    </source>
</evidence>
<sequence>MANYNLSTVTGLFEYLATTPYAAADESNIQTLSGGHSGFSYRVVLREALLTGEMSVVVKHVRNMSPNPDWTWILKADRMDFEREALDMVGSFCAPDGAVQVPRVLHYDREIHALIMSDIVGAQKLSTVLIECIQRGDAPRIRELGSALGDFMGRFHQWTSLPGQAGLRARFLENEISRDDVFQIRWELTRVTVAKYGLGQSWMEDMIAQSLDDAKRGGNVIAMADFWFDNILVVGPRIYIVDWETTRCARAELDIGQFATAAYSLVHVWPMEGFPLMDAFLKSYGMHMAVDMVQLGVEMGRDMLSFGVMMPWVRHLEDSVKEAIARAGMEILAAGHGGDVAALNLPRDGPSYAPSVSVRSLAASLASSVRGPPKRRQPRHPSDLGRPAFAARHPELALVDGIEADSATQAPTTSTVRSIEERLSLVVHHFGKPGERGIVFYSATSVSGELRLAVSKLDSIESIQVSVALKSACTFSDGESSPMEMRAVLWSAADRKSSEFQPGTYVFPFAFDPFPESVVVRQEEKNSVTGRVRVLFLHWPSDEYMRFIAFGTGLVASVRAPHWMGRIEYEIALVIKRRGIRPNDYIQLPLVFRPRYKLKPLPPPQPFPLFPTRDDWPFERETVGGWVLTPFGGRGKWSGLDRVEIEGLLGMPCPTVVESGSAVRVAVLLWSPHGTALKKLSETAQIRLVRSHVMGLDALSPSNRANRIVFEEERWEGSIWPDGQTGPSAQRRAEASDSDDSEDGFPGAGMGSIVRLTGSVCVPAQGILPSFRYKNMAVEASDVVLAHKDYSHASPSGGVVGEVPVWVVAGSRGERAVTGQRRLVGRSIVGVSRDTKLCFYRTMVPPPTISLESPSSMSDSASSPVFSPMESSVDSVTSAEDITGTPVRRRYPAHLSRGSPRKPNTSQYETMEDLLTAAGYSVTRVFTPETERVQKAEPSGGIGTMVAGWFANMLPAASIRARLRSSAPTPDLVEDAGANPFLQDASRATRSLRTQLMTRALKPHSSRARQDPQALRHTSSAPSLPRAVSGRRRGLPMAWRELDAPKAWSGGFVAKPETHSTRGWFGSTRSLDSQQLGQPSVHRVRSAPRIHVPAPAPPVQPTPVVQPSVVVCRSISRAPSPPKSGQHPEHDAQLCLAPEPSLPDGLPPTPCRPVLPKQHSNGFLRRPRPHVVPLDDDEPDLASIINAFRPPSEPTSPTRRQRSIRSLRALLKDPKFPDVPVVCVASPATVSAGGPGRALWMRGDA</sequence>